<name>A0A6G7VNW8_9RHOB</name>
<dbReference type="InterPro" id="IPR004338">
    <property type="entry name" value="NqrB/RnfD"/>
</dbReference>
<proteinExistence type="predicted"/>
<dbReference type="PANTHER" id="PTHR30578">
    <property type="entry name" value="ELECTRON TRANSPORT COMPLEX PROTEIN RNFD"/>
    <property type="match status" value="1"/>
</dbReference>
<feature type="transmembrane region" description="Helical" evidence="10">
    <location>
        <begin position="41"/>
        <end position="62"/>
    </location>
</feature>
<keyword evidence="5 10" id="KW-0812">Transmembrane</keyword>
<evidence type="ECO:0000256" key="3">
    <source>
        <dbReference type="ARBA" id="ARBA00022630"/>
    </source>
</evidence>
<evidence type="ECO:0000256" key="8">
    <source>
        <dbReference type="ARBA" id="ARBA00023136"/>
    </source>
</evidence>
<keyword evidence="8 10" id="KW-0472">Membrane</keyword>
<protein>
    <submittedName>
        <fullName evidence="11">NADH-quinone reductase</fullName>
    </submittedName>
</protein>
<dbReference type="EMBL" id="CP049811">
    <property type="protein sequence ID" value="QIK41487.1"/>
    <property type="molecule type" value="Genomic_DNA"/>
</dbReference>
<evidence type="ECO:0000256" key="2">
    <source>
        <dbReference type="ARBA" id="ARBA00022553"/>
    </source>
</evidence>
<dbReference type="GO" id="GO:0055085">
    <property type="term" value="P:transmembrane transport"/>
    <property type="evidence" value="ECO:0007669"/>
    <property type="project" value="InterPro"/>
</dbReference>
<evidence type="ECO:0000256" key="5">
    <source>
        <dbReference type="ARBA" id="ARBA00022692"/>
    </source>
</evidence>
<accession>A0A6G7VNW8</accession>
<dbReference type="AlphaFoldDB" id="A0A6G7VNW8"/>
<reference evidence="11 12" key="1">
    <citation type="submission" date="2020-03" db="EMBL/GenBank/DDBJ databases">
        <title>Complete genome sequence of Monaibacterium sp. ALG8 with diverse plasmids.</title>
        <authorList>
            <person name="Sun C."/>
        </authorList>
    </citation>
    <scope>NUCLEOTIDE SEQUENCE [LARGE SCALE GENOMIC DNA]</scope>
    <source>
        <strain evidence="11 12">ALG8</strain>
    </source>
</reference>
<dbReference type="KEGG" id="mon:G8E03_12345"/>
<keyword evidence="6" id="KW-1278">Translocase</keyword>
<keyword evidence="7 10" id="KW-1133">Transmembrane helix</keyword>
<gene>
    <name evidence="11" type="ORF">G8E03_12345</name>
</gene>
<feature type="transmembrane region" description="Helical" evidence="10">
    <location>
        <begin position="182"/>
        <end position="199"/>
    </location>
</feature>
<dbReference type="Pfam" id="PF03116">
    <property type="entry name" value="NQR2_RnfD_RnfE"/>
    <property type="match status" value="2"/>
</dbReference>
<evidence type="ECO:0000256" key="6">
    <source>
        <dbReference type="ARBA" id="ARBA00022967"/>
    </source>
</evidence>
<evidence type="ECO:0000256" key="1">
    <source>
        <dbReference type="ARBA" id="ARBA00022448"/>
    </source>
</evidence>
<evidence type="ECO:0000256" key="7">
    <source>
        <dbReference type="ARBA" id="ARBA00022989"/>
    </source>
</evidence>
<dbReference type="GO" id="GO:0005886">
    <property type="term" value="C:plasma membrane"/>
    <property type="evidence" value="ECO:0007669"/>
    <property type="project" value="TreeGrafter"/>
</dbReference>
<feature type="transmembrane region" description="Helical" evidence="10">
    <location>
        <begin position="138"/>
        <end position="162"/>
    </location>
</feature>
<organism evidence="11 12">
    <name type="scientific">Pontivivens nitratireducens</name>
    <dbReference type="NCBI Taxonomy" id="2758038"/>
    <lineage>
        <taxon>Bacteria</taxon>
        <taxon>Pseudomonadati</taxon>
        <taxon>Pseudomonadota</taxon>
        <taxon>Alphaproteobacteria</taxon>
        <taxon>Rhodobacterales</taxon>
        <taxon>Paracoccaceae</taxon>
        <taxon>Pontivivens</taxon>
    </lineage>
</organism>
<keyword evidence="4" id="KW-0288">FMN</keyword>
<sequence length="282" mass="29331">MITFPTPRIAAPRTVVGVTLSQTLALMLPAIAVAWNAPLQFVALFLVAGGVALAWEVLFCLVRKRGLSFHGITTALIVTILCPPDLAYWQLILAISLGVVLAEQVFGGRGFGFLSPATVVLSLLMISFPQVELPIPGAMLGLATVPGAVLLLLMGLVCWRVMLGAGVAAGVLLSIGGPVTDPGAVAATLAFGLVFLVCDPTASSTTRAGRWLYGVLAGGLFVNFSQGAILPFEAMVFAALLASIFAPLLDRLVILAHAYRRHGGNKRGGKRRAGNKGGGRHA</sequence>
<keyword evidence="1" id="KW-0813">Transport</keyword>
<dbReference type="PANTHER" id="PTHR30578:SF1">
    <property type="entry name" value="NA(+)-TRANSLOCATING NADH-QUINONE REDUCTASE SUBUNIT B"/>
    <property type="match status" value="1"/>
</dbReference>
<evidence type="ECO:0000313" key="12">
    <source>
        <dbReference type="Proteomes" id="UP000500791"/>
    </source>
</evidence>
<feature type="transmembrane region" description="Helical" evidence="10">
    <location>
        <begin position="211"/>
        <end position="229"/>
    </location>
</feature>
<keyword evidence="2" id="KW-0597">Phosphoprotein</keyword>
<keyword evidence="3" id="KW-0285">Flavoprotein</keyword>
<feature type="region of interest" description="Disordered" evidence="9">
    <location>
        <begin position="263"/>
        <end position="282"/>
    </location>
</feature>
<feature type="transmembrane region" description="Helical" evidence="10">
    <location>
        <begin position="106"/>
        <end position="126"/>
    </location>
</feature>
<evidence type="ECO:0000256" key="10">
    <source>
        <dbReference type="SAM" id="Phobius"/>
    </source>
</evidence>
<dbReference type="RefSeq" id="WP_166192363.1">
    <property type="nucleotide sequence ID" value="NZ_CP049811.1"/>
</dbReference>
<evidence type="ECO:0000313" key="11">
    <source>
        <dbReference type="EMBL" id="QIK41487.1"/>
    </source>
</evidence>
<feature type="transmembrane region" description="Helical" evidence="10">
    <location>
        <begin position="15"/>
        <end position="35"/>
    </location>
</feature>
<feature type="transmembrane region" description="Helical" evidence="10">
    <location>
        <begin position="235"/>
        <end position="259"/>
    </location>
</feature>
<evidence type="ECO:0000256" key="9">
    <source>
        <dbReference type="SAM" id="MobiDB-lite"/>
    </source>
</evidence>
<feature type="transmembrane region" description="Helical" evidence="10">
    <location>
        <begin position="74"/>
        <end position="100"/>
    </location>
</feature>
<evidence type="ECO:0000256" key="4">
    <source>
        <dbReference type="ARBA" id="ARBA00022643"/>
    </source>
</evidence>
<keyword evidence="12" id="KW-1185">Reference proteome</keyword>
<dbReference type="Proteomes" id="UP000500791">
    <property type="component" value="Chromosome"/>
</dbReference>